<accession>A0AA86TUA6</accession>
<keyword evidence="3" id="KW-1185">Reference proteome</keyword>
<proteinExistence type="predicted"/>
<dbReference type="Proteomes" id="UP001642409">
    <property type="component" value="Unassembled WGS sequence"/>
</dbReference>
<sequence length="221" mass="24610">MIPIFVTIAISYQADLICDALQCVITIANVKNSDGSAIADMSTTFFTYSESYYTLNDVGLTGQRLFDSTEMTYTTAMFNSKPYVDTITFPKQKVTLSTSAPYFTIAKTSTIATLTLNYAPVYTFNLAFKPAAISCSYTYTINDFTITVTDSQMQILNYATRFSSQQKLIRSPLFNLHTELVLATVLTKQLPSAQLQLKLQILFHSKFTKTQLSSTGQLDSI</sequence>
<evidence type="ECO:0000313" key="2">
    <source>
        <dbReference type="EMBL" id="CAL6004545.1"/>
    </source>
</evidence>
<comment type="caution">
    <text evidence="1">The sequence shown here is derived from an EMBL/GenBank/DDBJ whole genome shotgun (WGS) entry which is preliminary data.</text>
</comment>
<reference evidence="1" key="1">
    <citation type="submission" date="2023-06" db="EMBL/GenBank/DDBJ databases">
        <authorList>
            <person name="Kurt Z."/>
        </authorList>
    </citation>
    <scope>NUCLEOTIDE SEQUENCE</scope>
</reference>
<gene>
    <name evidence="1" type="ORF">HINF_LOCUS16651</name>
    <name evidence="2" type="ORF">HINF_LOCUS18935</name>
</gene>
<reference evidence="2 3" key="2">
    <citation type="submission" date="2024-07" db="EMBL/GenBank/DDBJ databases">
        <authorList>
            <person name="Akdeniz Z."/>
        </authorList>
    </citation>
    <scope>NUCLEOTIDE SEQUENCE [LARGE SCALE GENOMIC DNA]</scope>
</reference>
<evidence type="ECO:0000313" key="3">
    <source>
        <dbReference type="Proteomes" id="UP001642409"/>
    </source>
</evidence>
<evidence type="ECO:0000313" key="1">
    <source>
        <dbReference type="EMBL" id="CAI9929006.1"/>
    </source>
</evidence>
<protein>
    <submittedName>
        <fullName evidence="2">Hypothetical_protein</fullName>
    </submittedName>
</protein>
<dbReference type="EMBL" id="CATOUU010000424">
    <property type="protein sequence ID" value="CAI9929006.1"/>
    <property type="molecule type" value="Genomic_DNA"/>
</dbReference>
<organism evidence="1">
    <name type="scientific">Hexamita inflata</name>
    <dbReference type="NCBI Taxonomy" id="28002"/>
    <lineage>
        <taxon>Eukaryota</taxon>
        <taxon>Metamonada</taxon>
        <taxon>Diplomonadida</taxon>
        <taxon>Hexamitidae</taxon>
        <taxon>Hexamitinae</taxon>
        <taxon>Hexamita</taxon>
    </lineage>
</organism>
<dbReference type="EMBL" id="CAXDID020000049">
    <property type="protein sequence ID" value="CAL6004545.1"/>
    <property type="molecule type" value="Genomic_DNA"/>
</dbReference>
<dbReference type="AlphaFoldDB" id="A0AA86TUA6"/>
<name>A0AA86TUA6_9EUKA</name>